<reference evidence="1" key="2">
    <citation type="journal article" date="2015" name="Data Brief">
        <title>Shoot transcriptome of the giant reed, Arundo donax.</title>
        <authorList>
            <person name="Barrero R.A."/>
            <person name="Guerrero F.D."/>
            <person name="Moolhuijzen P."/>
            <person name="Goolsby J.A."/>
            <person name="Tidwell J."/>
            <person name="Bellgard S.E."/>
            <person name="Bellgard M.I."/>
        </authorList>
    </citation>
    <scope>NUCLEOTIDE SEQUENCE</scope>
    <source>
        <tissue evidence="1">Shoot tissue taken approximately 20 cm above the soil surface</tissue>
    </source>
</reference>
<protein>
    <submittedName>
        <fullName evidence="1">Uncharacterized protein</fullName>
    </submittedName>
</protein>
<dbReference type="EMBL" id="GBRH01249456">
    <property type="protein sequence ID" value="JAD48439.1"/>
    <property type="molecule type" value="Transcribed_RNA"/>
</dbReference>
<dbReference type="AlphaFoldDB" id="A0A0A9A9T5"/>
<proteinExistence type="predicted"/>
<evidence type="ECO:0000313" key="1">
    <source>
        <dbReference type="EMBL" id="JAD48439.1"/>
    </source>
</evidence>
<name>A0A0A9A9T5_ARUDO</name>
<reference evidence="1" key="1">
    <citation type="submission" date="2014-09" db="EMBL/GenBank/DDBJ databases">
        <authorList>
            <person name="Magalhaes I.L.F."/>
            <person name="Oliveira U."/>
            <person name="Santos F.R."/>
            <person name="Vidigal T.H.D.A."/>
            <person name="Brescovit A.D."/>
            <person name="Santos A.J."/>
        </authorList>
    </citation>
    <scope>NUCLEOTIDE SEQUENCE</scope>
    <source>
        <tissue evidence="1">Shoot tissue taken approximately 20 cm above the soil surface</tissue>
    </source>
</reference>
<sequence>MVSWKQFKIAIRILSNAKKSGRKQKRRVRVNHQ</sequence>
<accession>A0A0A9A9T5</accession>
<organism evidence="1">
    <name type="scientific">Arundo donax</name>
    <name type="common">Giant reed</name>
    <name type="synonym">Donax arundinaceus</name>
    <dbReference type="NCBI Taxonomy" id="35708"/>
    <lineage>
        <taxon>Eukaryota</taxon>
        <taxon>Viridiplantae</taxon>
        <taxon>Streptophyta</taxon>
        <taxon>Embryophyta</taxon>
        <taxon>Tracheophyta</taxon>
        <taxon>Spermatophyta</taxon>
        <taxon>Magnoliopsida</taxon>
        <taxon>Liliopsida</taxon>
        <taxon>Poales</taxon>
        <taxon>Poaceae</taxon>
        <taxon>PACMAD clade</taxon>
        <taxon>Arundinoideae</taxon>
        <taxon>Arundineae</taxon>
        <taxon>Arundo</taxon>
    </lineage>
</organism>